<feature type="region of interest" description="Disordered" evidence="3">
    <location>
        <begin position="508"/>
        <end position="582"/>
    </location>
</feature>
<reference evidence="5" key="1">
    <citation type="thesis" date="2020" institute="ProQuest LLC" country="789 East Eisenhower Parkway, Ann Arbor, MI, USA">
        <title>Comparative Genomics and Chromosome Evolution.</title>
        <authorList>
            <person name="Mudd A.B."/>
        </authorList>
    </citation>
    <scope>NUCLEOTIDE SEQUENCE</scope>
    <source>
        <strain evidence="5">237g6f4</strain>
        <tissue evidence="5">Blood</tissue>
    </source>
</reference>
<dbReference type="InterPro" id="IPR051067">
    <property type="entry name" value="NHER"/>
</dbReference>
<dbReference type="GO" id="GO:0072659">
    <property type="term" value="P:protein localization to plasma membrane"/>
    <property type="evidence" value="ECO:0007669"/>
    <property type="project" value="TreeGrafter"/>
</dbReference>
<feature type="domain" description="PDZ" evidence="4">
    <location>
        <begin position="411"/>
        <end position="491"/>
    </location>
</feature>
<comment type="caution">
    <text evidence="5">The sequence shown here is derived from an EMBL/GenBank/DDBJ whole genome shotgun (WGS) entry which is preliminary data.</text>
</comment>
<dbReference type="EMBL" id="WNYA01003044">
    <property type="protein sequence ID" value="KAG8543666.1"/>
    <property type="molecule type" value="Genomic_DNA"/>
</dbReference>
<dbReference type="GO" id="GO:0016324">
    <property type="term" value="C:apical plasma membrane"/>
    <property type="evidence" value="ECO:0007669"/>
    <property type="project" value="TreeGrafter"/>
</dbReference>
<gene>
    <name evidence="5" type="ORF">GDO81_024055</name>
</gene>
<dbReference type="PANTHER" id="PTHR14191">
    <property type="entry name" value="PDZ DOMAIN CONTAINING PROTEIN"/>
    <property type="match status" value="1"/>
</dbReference>
<dbReference type="CDD" id="cd06768">
    <property type="entry name" value="PDZ_NHERF-like"/>
    <property type="match status" value="4"/>
</dbReference>
<dbReference type="Gene3D" id="2.30.42.10">
    <property type="match status" value="4"/>
</dbReference>
<dbReference type="PROSITE" id="PS50106">
    <property type="entry name" value="PDZ"/>
    <property type="match status" value="4"/>
</dbReference>
<dbReference type="InterPro" id="IPR036034">
    <property type="entry name" value="PDZ_sf"/>
</dbReference>
<evidence type="ECO:0000256" key="3">
    <source>
        <dbReference type="SAM" id="MobiDB-lite"/>
    </source>
</evidence>
<feature type="region of interest" description="Disordered" evidence="3">
    <location>
        <begin position="330"/>
        <end position="411"/>
    </location>
</feature>
<dbReference type="GO" id="GO:0005102">
    <property type="term" value="F:signaling receptor binding"/>
    <property type="evidence" value="ECO:0007669"/>
    <property type="project" value="TreeGrafter"/>
</dbReference>
<feature type="domain" description="PDZ" evidence="4">
    <location>
        <begin position="118"/>
        <end position="199"/>
    </location>
</feature>
<feature type="compositionally biased region" description="Low complexity" evidence="3">
    <location>
        <begin position="535"/>
        <end position="552"/>
    </location>
</feature>
<dbReference type="SMART" id="SM00228">
    <property type="entry name" value="PDZ"/>
    <property type="match status" value="4"/>
</dbReference>
<feature type="compositionally biased region" description="Pro residues" evidence="3">
    <location>
        <begin position="368"/>
        <end position="394"/>
    </location>
</feature>
<comment type="similarity">
    <text evidence="2">Belongs to the NHER family.</text>
</comment>
<dbReference type="InterPro" id="IPR001478">
    <property type="entry name" value="PDZ"/>
</dbReference>
<protein>
    <recommendedName>
        <fullName evidence="4">PDZ domain-containing protein</fullName>
    </recommendedName>
</protein>
<feature type="domain" description="PDZ" evidence="4">
    <location>
        <begin position="9"/>
        <end position="90"/>
    </location>
</feature>
<accession>A0AAV6ZAZ5</accession>
<proteinExistence type="inferred from homology"/>
<dbReference type="AlphaFoldDB" id="A0AAV6ZAZ5"/>
<name>A0AAV6ZAZ5_ENGPU</name>
<dbReference type="SUPFAM" id="SSF50156">
    <property type="entry name" value="PDZ domain-like"/>
    <property type="match status" value="4"/>
</dbReference>
<evidence type="ECO:0000313" key="6">
    <source>
        <dbReference type="Proteomes" id="UP000824782"/>
    </source>
</evidence>
<sequence length="582" mass="62144">MALDTKTRECSLTKPDGKGYGFFLRVEQDTPGHLIRSVEKGSTADEVGLKDGDRVIKVNGEFVDDKEHPKVVEMIQASGQSVTLTVLDEESYLISKKNKANPPENKAPAGQVESPKPRLCYVVKDKGSFGFSLKAVKGTVGFYLDALTAGGAALNAGVKQGDRIVEVNGKNVENSSYNELVKLVRDSGDSVMFLLVDKETTDHFQQQKKKITADEATAQLLPSPPRIVELDKGADGYGFYLRQEKNRKGHFIVEVEEKSSAQKVGLKDHDRIVAVNGDSVESFEHEQVVEAIKKGGNKTTLLISNKATDEIYAKAGVSPFLYLKTSKAQTPVKTETPKPAEVPVTKPSTAPAPTPTPAEVPVTKPSTAPAPTPTPAEVPVTKPSPAPAPTPAPAPATTTTSSTDPKHKPKLCRLTKGSSGFGFNLNAIKDVPGQFIKQVTKGGPADVAGIKEDDFLVEVNGVNVEKAAYEDVVLKIKEAGKNVTLLVASQEAYEYFKAQKIQITSSMADPLPETNSPPPASSNQTAPPSKADPLPQTNNVPPPSSNQTSQPSKARSAPEPVETENTPVVDDPPKDGDDDTAL</sequence>
<evidence type="ECO:0000259" key="4">
    <source>
        <dbReference type="PROSITE" id="PS50106"/>
    </source>
</evidence>
<organism evidence="5 6">
    <name type="scientific">Engystomops pustulosus</name>
    <name type="common">Tungara frog</name>
    <name type="synonym">Physalaemus pustulosus</name>
    <dbReference type="NCBI Taxonomy" id="76066"/>
    <lineage>
        <taxon>Eukaryota</taxon>
        <taxon>Metazoa</taxon>
        <taxon>Chordata</taxon>
        <taxon>Craniata</taxon>
        <taxon>Vertebrata</taxon>
        <taxon>Euteleostomi</taxon>
        <taxon>Amphibia</taxon>
        <taxon>Batrachia</taxon>
        <taxon>Anura</taxon>
        <taxon>Neobatrachia</taxon>
        <taxon>Hyloidea</taxon>
        <taxon>Leptodactylidae</taxon>
        <taxon>Leiuperinae</taxon>
        <taxon>Engystomops</taxon>
    </lineage>
</organism>
<dbReference type="Pfam" id="PF00595">
    <property type="entry name" value="PDZ"/>
    <property type="match status" value="4"/>
</dbReference>
<feature type="domain" description="PDZ" evidence="4">
    <location>
        <begin position="227"/>
        <end position="307"/>
    </location>
</feature>
<dbReference type="Proteomes" id="UP000824782">
    <property type="component" value="Unassembled WGS sequence"/>
</dbReference>
<evidence type="ECO:0000256" key="1">
    <source>
        <dbReference type="ARBA" id="ARBA00022737"/>
    </source>
</evidence>
<keyword evidence="1" id="KW-0677">Repeat</keyword>
<dbReference type="GO" id="GO:0043495">
    <property type="term" value="F:protein-membrane adaptor activity"/>
    <property type="evidence" value="ECO:0007669"/>
    <property type="project" value="TreeGrafter"/>
</dbReference>
<evidence type="ECO:0000256" key="2">
    <source>
        <dbReference type="ARBA" id="ARBA00038110"/>
    </source>
</evidence>
<keyword evidence="6" id="KW-1185">Reference proteome</keyword>
<dbReference type="PANTHER" id="PTHR14191:SF6">
    <property type="entry name" value="NA(+)_H(+) EXCHANGE REGULATORY COFACTOR NHE-RF3-RELATED"/>
    <property type="match status" value="1"/>
</dbReference>
<evidence type="ECO:0000313" key="5">
    <source>
        <dbReference type="EMBL" id="KAG8543666.1"/>
    </source>
</evidence>